<dbReference type="GO" id="GO:0034237">
    <property type="term" value="F:protein kinase A regulatory subunit binding"/>
    <property type="evidence" value="ECO:0007669"/>
    <property type="project" value="TreeGrafter"/>
</dbReference>
<keyword evidence="2" id="KW-1185">Reference proteome</keyword>
<protein>
    <recommendedName>
        <fullName evidence="3">A-kinase anchoring protein 14</fullName>
    </recommendedName>
</protein>
<proteinExistence type="predicted"/>
<dbReference type="AlphaFoldDB" id="A0A669PV56"/>
<dbReference type="Ensembl" id="ENSPCLT00000015215.1">
    <property type="protein sequence ID" value="ENSPCLP00000011325.1"/>
    <property type="gene ID" value="ENSPCLG00000009347.1"/>
</dbReference>
<accession>A0A669PV56</accession>
<reference evidence="1" key="1">
    <citation type="submission" date="2025-08" db="UniProtKB">
        <authorList>
            <consortium name="Ensembl"/>
        </authorList>
    </citation>
    <scope>IDENTIFICATION</scope>
</reference>
<evidence type="ECO:0000313" key="2">
    <source>
        <dbReference type="Proteomes" id="UP000472261"/>
    </source>
</evidence>
<dbReference type="GO" id="GO:0005952">
    <property type="term" value="C:cAMP-dependent protein kinase complex"/>
    <property type="evidence" value="ECO:0007669"/>
    <property type="project" value="TreeGrafter"/>
</dbReference>
<dbReference type="PANTHER" id="PTHR35075:SF1">
    <property type="entry name" value="A-KINASE ANCHOR PROTEIN 14"/>
    <property type="match status" value="1"/>
</dbReference>
<name>A0A669PV56_PHACC</name>
<evidence type="ECO:0008006" key="3">
    <source>
        <dbReference type="Google" id="ProtNLM"/>
    </source>
</evidence>
<dbReference type="Proteomes" id="UP000472261">
    <property type="component" value="Unplaced"/>
</dbReference>
<reference evidence="1" key="2">
    <citation type="submission" date="2025-09" db="UniProtKB">
        <authorList>
            <consortium name="Ensembl"/>
        </authorList>
    </citation>
    <scope>IDENTIFICATION</scope>
</reference>
<evidence type="ECO:0000313" key="1">
    <source>
        <dbReference type="Ensembl" id="ENSPCLP00000011325.1"/>
    </source>
</evidence>
<dbReference type="InterPro" id="IPR053084">
    <property type="entry name" value="AKAP"/>
</dbReference>
<dbReference type="PANTHER" id="PTHR35075">
    <property type="entry name" value="A-KINASE ANCHOR PROTEIN 14"/>
    <property type="match status" value="1"/>
</dbReference>
<organism evidence="1 2">
    <name type="scientific">Phasianus colchicus</name>
    <name type="common">Common pheasant</name>
    <dbReference type="NCBI Taxonomy" id="9054"/>
    <lineage>
        <taxon>Eukaryota</taxon>
        <taxon>Metazoa</taxon>
        <taxon>Chordata</taxon>
        <taxon>Craniata</taxon>
        <taxon>Vertebrata</taxon>
        <taxon>Euteleostomi</taxon>
        <taxon>Archelosauria</taxon>
        <taxon>Archosauria</taxon>
        <taxon>Dinosauria</taxon>
        <taxon>Saurischia</taxon>
        <taxon>Theropoda</taxon>
        <taxon>Coelurosauria</taxon>
        <taxon>Aves</taxon>
        <taxon>Neognathae</taxon>
        <taxon>Galloanserae</taxon>
        <taxon>Galliformes</taxon>
        <taxon>Phasianidae</taxon>
        <taxon>Phasianinae</taxon>
        <taxon>Phasianus</taxon>
    </lineage>
</organism>
<dbReference type="Pfam" id="PF14469">
    <property type="entry name" value="AKAP28"/>
    <property type="match status" value="1"/>
</dbReference>
<sequence>MVCVPEQGQKHLMLLWGHSVLGLYKKVSKAFQLLRLPKYCQPCVLSKLPVCSCGNIPLSWKSGCWGFCTPRFMKMSEAFSISSPQALRSSVPRKLCTAGCVCRAAGGFCSQNVLGRTVGTWVAMPTEHKEQWWSSFRHCQPLPNHTPPDLLFGKGISKVTASLLLSVKPMDKENENAATEKIAHMIVKKAIHASQEYYLNYVQKEEEEAEYAVRNIQWATCEDFSVERGQQQIEEYISTWELHKSWLHCSEFLWEEDLQYSKKYHYRVLWSIPTRRKPIPLATASTYFVIEISKTKPVTLPVEVFFFLESSRLIHRYALLLFYHCHDWGGSSKLFLAKTSKKPVVNEMFTLISERQKKMSIFC</sequence>
<dbReference type="InterPro" id="IPR025663">
    <property type="entry name" value="AKAP_28"/>
</dbReference>